<evidence type="ECO:0000259" key="6">
    <source>
        <dbReference type="PROSITE" id="PS50021"/>
    </source>
</evidence>
<evidence type="ECO:0000256" key="2">
    <source>
        <dbReference type="ARBA" id="ARBA00023054"/>
    </source>
</evidence>
<dbReference type="SUPFAM" id="SSF47576">
    <property type="entry name" value="Calponin-homology domain, CH-domain"/>
    <property type="match status" value="1"/>
</dbReference>
<evidence type="ECO:0000256" key="5">
    <source>
        <dbReference type="SAM" id="MobiDB-lite"/>
    </source>
</evidence>
<dbReference type="PANTHER" id="PTHR23167">
    <property type="entry name" value="CALPONIN HOMOLOGY DOMAIN-CONTAINING PROTEIN DDB_G0272472-RELATED"/>
    <property type="match status" value="1"/>
</dbReference>
<reference evidence="7 8" key="1">
    <citation type="submission" date="2018-05" db="EMBL/GenBank/DDBJ databases">
        <authorList>
            <person name="Datahose"/>
        </authorList>
    </citation>
    <scope>NUCLEOTIDE SEQUENCE</scope>
</reference>
<gene>
    <name evidence="7" type="primary">SMTN</name>
</gene>
<feature type="region of interest" description="Disordered" evidence="5">
    <location>
        <begin position="1"/>
        <end position="24"/>
    </location>
</feature>
<dbReference type="Pfam" id="PF00307">
    <property type="entry name" value="CH"/>
    <property type="match status" value="1"/>
</dbReference>
<protein>
    <recommendedName>
        <fullName evidence="6">Calponin-homology (CH) domain-containing protein</fullName>
    </recommendedName>
</protein>
<accession>A0A3P8R4P1</accession>
<dbReference type="Ensembl" id="ENSACLT00000037019.2">
    <property type="protein sequence ID" value="ENSACLP00000036161.1"/>
    <property type="gene ID" value="ENSACLG00000024384.2"/>
</dbReference>
<dbReference type="CDD" id="cd21259">
    <property type="entry name" value="CH_SMTNB"/>
    <property type="match status" value="1"/>
</dbReference>
<dbReference type="SMART" id="SM00033">
    <property type="entry name" value="CH"/>
    <property type="match status" value="1"/>
</dbReference>
<dbReference type="InterPro" id="IPR036872">
    <property type="entry name" value="CH_dom_sf"/>
</dbReference>
<keyword evidence="2 4" id="KW-0175">Coiled coil</keyword>
<feature type="compositionally biased region" description="Polar residues" evidence="5">
    <location>
        <begin position="167"/>
        <end position="184"/>
    </location>
</feature>
<proteinExistence type="inferred from homology"/>
<evidence type="ECO:0000256" key="3">
    <source>
        <dbReference type="ARBA" id="ARBA00061655"/>
    </source>
</evidence>
<evidence type="ECO:0000256" key="4">
    <source>
        <dbReference type="SAM" id="Coils"/>
    </source>
</evidence>
<feature type="region of interest" description="Disordered" evidence="5">
    <location>
        <begin position="144"/>
        <end position="185"/>
    </location>
</feature>
<dbReference type="Proteomes" id="UP000265100">
    <property type="component" value="Chromosome 12"/>
</dbReference>
<dbReference type="PANTHER" id="PTHR23167:SF52">
    <property type="entry name" value="SMOOTHELIN"/>
    <property type="match status" value="1"/>
</dbReference>
<sequence>MPGVNLDFLPASQSPKALGSPDSACAESGLEEVIGDLLAQDEAEDEEEQFGVKKFEATLRCAVGEIHSDLQAFGKRVDARLDEAAAEVAPLAETMSRLQEENLRLRIQQERLMRQVEALCQVMGLPDPSLHELYSKDCSSLISNKSKTSSGGAPSCMQETGSEKLQDASSCTPQHSLSSAPQETQAHRLLHSQLSVPQEPLTPIQHSVSLSPRTNAPSPAPHPPTFATCRSLSAPSLMANISLCNSMMETGPVVASEPVFSAVSSVQRHVPLIPNGSGAQTKPAEFSGKLTAEKLAAIEDEELLDKMLDESKDFEERKMIRAAMRDLRKRKREAMLGCTQEEMDQREKERETRLQELRQQREDRVQKGRAGVGAGEVVTSKVEKSADGSAVGQITKTNRFAQSDDGSKSTRSTIVESSYVQKTDRGTVQSKSFSFTSSTSTNTSKKIGSVFDREDDASSRSGSGGLAAIERRQAERRKELMRAQTLPKTSAMQARKAMIEKLEKEGGGPGNQAVAKVNKVQRSTSFGVPNANSIKQMLLDWCRAKTRSYEHVDIQNFSSSWSNGMAFCALVHNFFPEAFDYNSLSPSNRRQNFEVAFSAAEKLVDCPQLLDVDDMVKMREPDWKCVYTYLQEFYRGLVTKGLVKTKNSS</sequence>
<dbReference type="PROSITE" id="PS50021">
    <property type="entry name" value="CH"/>
    <property type="match status" value="1"/>
</dbReference>
<reference evidence="7" key="4">
    <citation type="submission" date="2025-09" db="UniProtKB">
        <authorList>
            <consortium name="Ensembl"/>
        </authorList>
    </citation>
    <scope>IDENTIFICATION</scope>
</reference>
<evidence type="ECO:0000313" key="7">
    <source>
        <dbReference type="Ensembl" id="ENSACLP00000036161.1"/>
    </source>
</evidence>
<dbReference type="Pfam" id="PF12510">
    <property type="entry name" value="Smoothelin"/>
    <property type="match status" value="1"/>
</dbReference>
<dbReference type="AlphaFoldDB" id="A0A3P8R4P1"/>
<feature type="coiled-coil region" evidence="4">
    <location>
        <begin position="81"/>
        <end position="115"/>
    </location>
</feature>
<dbReference type="InterPro" id="IPR022189">
    <property type="entry name" value="SMTN"/>
</dbReference>
<reference evidence="8" key="2">
    <citation type="submission" date="2023-03" db="EMBL/GenBank/DDBJ databases">
        <authorList>
            <consortium name="Wellcome Sanger Institute Data Sharing"/>
        </authorList>
    </citation>
    <scope>NUCLEOTIDE SEQUENCE [LARGE SCALE GENOMIC DNA]</scope>
</reference>
<dbReference type="FunFam" id="1.10.418.10:FF:000009">
    <property type="entry name" value="smoothelin isoform X2"/>
    <property type="match status" value="1"/>
</dbReference>
<dbReference type="GeneTree" id="ENSGT00940000154495"/>
<evidence type="ECO:0000313" key="8">
    <source>
        <dbReference type="Proteomes" id="UP000265100"/>
    </source>
</evidence>
<name>A0A3P8R4P1_ASTCA</name>
<comment type="similarity">
    <text evidence="3">Belongs to the smoothelin family.</text>
</comment>
<evidence type="ECO:0000256" key="1">
    <source>
        <dbReference type="ARBA" id="ARBA00022553"/>
    </source>
</evidence>
<keyword evidence="8" id="KW-1185">Reference proteome</keyword>
<dbReference type="Gene3D" id="1.10.418.10">
    <property type="entry name" value="Calponin-like domain"/>
    <property type="match status" value="1"/>
</dbReference>
<feature type="domain" description="Calponin-homology (CH)" evidence="6">
    <location>
        <begin position="532"/>
        <end position="638"/>
    </location>
</feature>
<dbReference type="InterPro" id="IPR001715">
    <property type="entry name" value="CH_dom"/>
</dbReference>
<keyword evidence="1" id="KW-0597">Phosphoprotein</keyword>
<dbReference type="Bgee" id="ENSACLG00000024384">
    <property type="expression patterns" value="Expressed in camera-type eye and 6 other cell types or tissues"/>
</dbReference>
<organism evidence="7 8">
    <name type="scientific">Astatotilapia calliptera</name>
    <name type="common">Eastern happy</name>
    <name type="synonym">Chromis callipterus</name>
    <dbReference type="NCBI Taxonomy" id="8154"/>
    <lineage>
        <taxon>Eukaryota</taxon>
        <taxon>Metazoa</taxon>
        <taxon>Chordata</taxon>
        <taxon>Craniata</taxon>
        <taxon>Vertebrata</taxon>
        <taxon>Euteleostomi</taxon>
        <taxon>Actinopterygii</taxon>
        <taxon>Neopterygii</taxon>
        <taxon>Teleostei</taxon>
        <taxon>Neoteleostei</taxon>
        <taxon>Acanthomorphata</taxon>
        <taxon>Ovalentaria</taxon>
        <taxon>Cichlomorphae</taxon>
        <taxon>Cichliformes</taxon>
        <taxon>Cichlidae</taxon>
        <taxon>African cichlids</taxon>
        <taxon>Pseudocrenilabrinae</taxon>
        <taxon>Haplochromini</taxon>
        <taxon>Astatotilapia</taxon>
    </lineage>
</organism>
<dbReference type="InterPro" id="IPR050540">
    <property type="entry name" value="F-actin_Monoox_Mical"/>
</dbReference>
<reference evidence="7" key="3">
    <citation type="submission" date="2025-08" db="UniProtKB">
        <authorList>
            <consortium name="Ensembl"/>
        </authorList>
    </citation>
    <scope>IDENTIFICATION</scope>
</reference>